<dbReference type="EMBL" id="JAGGDJ010000036">
    <property type="protein sequence ID" value="MBO7747605.1"/>
    <property type="molecule type" value="Genomic_DNA"/>
</dbReference>
<dbReference type="Gene3D" id="3.40.630.30">
    <property type="match status" value="1"/>
</dbReference>
<dbReference type="InterPro" id="IPR000182">
    <property type="entry name" value="GNAT_dom"/>
</dbReference>
<dbReference type="CDD" id="cd04301">
    <property type="entry name" value="NAT_SF"/>
    <property type="match status" value="1"/>
</dbReference>
<dbReference type="PROSITE" id="PS51186">
    <property type="entry name" value="GNAT"/>
    <property type="match status" value="1"/>
</dbReference>
<accession>A0ABS3WH42</accession>
<comment type="caution">
    <text evidence="4">The sequence shown here is derived from an EMBL/GenBank/DDBJ whole genome shotgun (WGS) entry which is preliminary data.</text>
</comment>
<reference evidence="4 5" key="1">
    <citation type="submission" date="2021-03" db="EMBL/GenBank/DDBJ databases">
        <title>Paenibacillus artemisicola MWE-103 whole genome sequence.</title>
        <authorList>
            <person name="Ham Y.J."/>
        </authorList>
    </citation>
    <scope>NUCLEOTIDE SEQUENCE [LARGE SCALE GENOMIC DNA]</scope>
    <source>
        <strain evidence="4 5">MWE-103</strain>
    </source>
</reference>
<dbReference type="InterPro" id="IPR016181">
    <property type="entry name" value="Acyl_CoA_acyltransferase"/>
</dbReference>
<dbReference type="SUPFAM" id="SSF55729">
    <property type="entry name" value="Acyl-CoA N-acyltransferases (Nat)"/>
    <property type="match status" value="1"/>
</dbReference>
<keyword evidence="1" id="KW-0808">Transferase</keyword>
<proteinExistence type="predicted"/>
<sequence length="169" mass="19822">MLKAALIRWAVPEDWDKLGELQARSYHDAYRKLLPNDFLNRVTAESRQSECRERLREPEHTGMLLIGHRAVGYISLRFPPDARQADGEVTALYLLREYWGRGLGQRLMAWGLERLREKGCALAGLWVLERNEGARRFYERQGFRADGARRVVTRGEEFVQLRYERMIAE</sequence>
<gene>
    <name evidence="4" type="ORF">I8J29_25790</name>
</gene>
<evidence type="ECO:0000256" key="2">
    <source>
        <dbReference type="ARBA" id="ARBA00023315"/>
    </source>
</evidence>
<organism evidence="4 5">
    <name type="scientific">Paenibacillus artemisiicola</name>
    <dbReference type="NCBI Taxonomy" id="1172618"/>
    <lineage>
        <taxon>Bacteria</taxon>
        <taxon>Bacillati</taxon>
        <taxon>Bacillota</taxon>
        <taxon>Bacilli</taxon>
        <taxon>Bacillales</taxon>
        <taxon>Paenibacillaceae</taxon>
        <taxon>Paenibacillus</taxon>
    </lineage>
</organism>
<evidence type="ECO:0000256" key="1">
    <source>
        <dbReference type="ARBA" id="ARBA00022679"/>
    </source>
</evidence>
<evidence type="ECO:0000259" key="3">
    <source>
        <dbReference type="PROSITE" id="PS51186"/>
    </source>
</evidence>
<evidence type="ECO:0000313" key="4">
    <source>
        <dbReference type="EMBL" id="MBO7747605.1"/>
    </source>
</evidence>
<protein>
    <submittedName>
        <fullName evidence="4">GNAT family N-acetyltransferase</fullName>
    </submittedName>
</protein>
<keyword evidence="2" id="KW-0012">Acyltransferase</keyword>
<dbReference type="PANTHER" id="PTHR43420:SF12">
    <property type="entry name" value="N-ACETYLTRANSFERASE DOMAIN-CONTAINING PROTEIN"/>
    <property type="match status" value="1"/>
</dbReference>
<name>A0ABS3WH42_9BACL</name>
<dbReference type="Pfam" id="PF00583">
    <property type="entry name" value="Acetyltransf_1"/>
    <property type="match status" value="1"/>
</dbReference>
<dbReference type="PANTHER" id="PTHR43420">
    <property type="entry name" value="ACETYLTRANSFERASE"/>
    <property type="match status" value="1"/>
</dbReference>
<dbReference type="InterPro" id="IPR050680">
    <property type="entry name" value="YpeA/RimI_acetyltransf"/>
</dbReference>
<dbReference type="RefSeq" id="WP_208850250.1">
    <property type="nucleotide sequence ID" value="NZ_JAGGDJ010000036.1"/>
</dbReference>
<keyword evidence="5" id="KW-1185">Reference proteome</keyword>
<evidence type="ECO:0000313" key="5">
    <source>
        <dbReference type="Proteomes" id="UP000670947"/>
    </source>
</evidence>
<feature type="domain" description="N-acetyltransferase" evidence="3">
    <location>
        <begin position="5"/>
        <end position="168"/>
    </location>
</feature>
<dbReference type="Proteomes" id="UP000670947">
    <property type="component" value="Unassembled WGS sequence"/>
</dbReference>